<feature type="transmembrane region" description="Helical" evidence="9">
    <location>
        <begin position="177"/>
        <end position="201"/>
    </location>
</feature>
<reference evidence="10" key="1">
    <citation type="submission" date="2022-06" db="EMBL/GenBank/DDBJ databases">
        <title>Gracilimonas sp. CAU 1638 isolated from sea sediment.</title>
        <authorList>
            <person name="Kim W."/>
        </authorList>
    </citation>
    <scope>NUCLEOTIDE SEQUENCE</scope>
    <source>
        <strain evidence="10">CAU 1638</strain>
    </source>
</reference>
<comment type="subcellular location">
    <subcellularLocation>
        <location evidence="1">Cell membrane</location>
        <topology evidence="1">Multi-pass membrane protein</topology>
    </subcellularLocation>
</comment>
<organism evidence="10 11">
    <name type="scientific">Gracilimonas sediminicola</name>
    <dbReference type="NCBI Taxonomy" id="2952158"/>
    <lineage>
        <taxon>Bacteria</taxon>
        <taxon>Pseudomonadati</taxon>
        <taxon>Balneolota</taxon>
        <taxon>Balneolia</taxon>
        <taxon>Balneolales</taxon>
        <taxon>Balneolaceae</taxon>
        <taxon>Gracilimonas</taxon>
    </lineage>
</organism>
<evidence type="ECO:0000313" key="11">
    <source>
        <dbReference type="Proteomes" id="UP001139125"/>
    </source>
</evidence>
<dbReference type="InterPro" id="IPR034294">
    <property type="entry name" value="Aquaporin_transptr"/>
</dbReference>
<evidence type="ECO:0000256" key="4">
    <source>
        <dbReference type="ARBA" id="ARBA00022475"/>
    </source>
</evidence>
<dbReference type="RefSeq" id="WP_255134272.1">
    <property type="nucleotide sequence ID" value="NZ_JANDBC010000001.1"/>
</dbReference>
<gene>
    <name evidence="10" type="ORF">NM125_07395</name>
</gene>
<dbReference type="InterPro" id="IPR023271">
    <property type="entry name" value="Aquaporin-like"/>
</dbReference>
<dbReference type="Pfam" id="PF00230">
    <property type="entry name" value="MIP"/>
    <property type="match status" value="1"/>
</dbReference>
<keyword evidence="5 8" id="KW-0812">Transmembrane</keyword>
<dbReference type="SUPFAM" id="SSF81338">
    <property type="entry name" value="Aquaporin-like"/>
    <property type="match status" value="1"/>
</dbReference>
<feature type="transmembrane region" description="Helical" evidence="9">
    <location>
        <begin position="12"/>
        <end position="37"/>
    </location>
</feature>
<feature type="transmembrane region" description="Helical" evidence="9">
    <location>
        <begin position="105"/>
        <end position="124"/>
    </location>
</feature>
<evidence type="ECO:0000256" key="9">
    <source>
        <dbReference type="SAM" id="Phobius"/>
    </source>
</evidence>
<keyword evidence="4" id="KW-1003">Cell membrane</keyword>
<evidence type="ECO:0000313" key="10">
    <source>
        <dbReference type="EMBL" id="MCP9291405.1"/>
    </source>
</evidence>
<evidence type="ECO:0000256" key="5">
    <source>
        <dbReference type="ARBA" id="ARBA00022692"/>
    </source>
</evidence>
<keyword evidence="11" id="KW-1185">Reference proteome</keyword>
<evidence type="ECO:0000256" key="3">
    <source>
        <dbReference type="ARBA" id="ARBA00022448"/>
    </source>
</evidence>
<protein>
    <submittedName>
        <fullName evidence="10">Aquaporin</fullName>
    </submittedName>
</protein>
<sequence length="206" mass="21900">MHSYVMEAIGAFFLVLVFGFTGDPLAIGLTLMALVYIGSRISGAHYNPAVSLAFFLKRRLSGAEFAGYLIAQLFGAFLAAAAIFFLSTSVFYIEPPATTNLYQQVFAEVVFTFIFVLVMLTLALTKSFRKSSLSGLAVGLAFGGMLMVATPVSGGILNPATSIGTASFDLINGGNSIIHSLLYTLAPLTGGALAAFAFSYFHRLEF</sequence>
<dbReference type="PROSITE" id="PS00221">
    <property type="entry name" value="MIP"/>
    <property type="match status" value="1"/>
</dbReference>
<evidence type="ECO:0000256" key="7">
    <source>
        <dbReference type="ARBA" id="ARBA00023136"/>
    </source>
</evidence>
<accession>A0A9X2L312</accession>
<dbReference type="EMBL" id="JANDBC010000001">
    <property type="protein sequence ID" value="MCP9291405.1"/>
    <property type="molecule type" value="Genomic_DNA"/>
</dbReference>
<dbReference type="AlphaFoldDB" id="A0A9X2L312"/>
<keyword evidence="3 8" id="KW-0813">Transport</keyword>
<name>A0A9X2L312_9BACT</name>
<dbReference type="PANTHER" id="PTHR19139">
    <property type="entry name" value="AQUAPORIN TRANSPORTER"/>
    <property type="match status" value="1"/>
</dbReference>
<comment type="caution">
    <text evidence="10">The sequence shown here is derived from an EMBL/GenBank/DDBJ whole genome shotgun (WGS) entry which is preliminary data.</text>
</comment>
<dbReference type="PANTHER" id="PTHR19139:SF199">
    <property type="entry name" value="MIP17260P"/>
    <property type="match status" value="1"/>
</dbReference>
<feature type="transmembrane region" description="Helical" evidence="9">
    <location>
        <begin position="65"/>
        <end position="93"/>
    </location>
</feature>
<dbReference type="GO" id="GO:0015250">
    <property type="term" value="F:water channel activity"/>
    <property type="evidence" value="ECO:0007669"/>
    <property type="project" value="TreeGrafter"/>
</dbReference>
<evidence type="ECO:0000256" key="8">
    <source>
        <dbReference type="RuleBase" id="RU000477"/>
    </source>
</evidence>
<evidence type="ECO:0000256" key="6">
    <source>
        <dbReference type="ARBA" id="ARBA00022989"/>
    </source>
</evidence>
<evidence type="ECO:0000256" key="1">
    <source>
        <dbReference type="ARBA" id="ARBA00004651"/>
    </source>
</evidence>
<dbReference type="PRINTS" id="PR00783">
    <property type="entry name" value="MINTRINSICP"/>
</dbReference>
<keyword evidence="6 9" id="KW-1133">Transmembrane helix</keyword>
<comment type="similarity">
    <text evidence="2 8">Belongs to the MIP/aquaporin (TC 1.A.8) family.</text>
</comment>
<keyword evidence="7 9" id="KW-0472">Membrane</keyword>
<dbReference type="InterPro" id="IPR022357">
    <property type="entry name" value="MIP_CS"/>
</dbReference>
<dbReference type="GO" id="GO:0005886">
    <property type="term" value="C:plasma membrane"/>
    <property type="evidence" value="ECO:0007669"/>
    <property type="project" value="UniProtKB-SubCell"/>
</dbReference>
<dbReference type="InterPro" id="IPR000425">
    <property type="entry name" value="MIP"/>
</dbReference>
<dbReference type="Proteomes" id="UP001139125">
    <property type="component" value="Unassembled WGS sequence"/>
</dbReference>
<dbReference type="Gene3D" id="1.20.1080.10">
    <property type="entry name" value="Glycerol uptake facilitator protein"/>
    <property type="match status" value="1"/>
</dbReference>
<feature type="transmembrane region" description="Helical" evidence="9">
    <location>
        <begin position="136"/>
        <end position="157"/>
    </location>
</feature>
<evidence type="ECO:0000256" key="2">
    <source>
        <dbReference type="ARBA" id="ARBA00006175"/>
    </source>
</evidence>
<proteinExistence type="inferred from homology"/>